<gene>
    <name evidence="4" type="ORF">D5R81_12825</name>
</gene>
<sequence length="152" mass="17741">MKLDYRNAQKNDLETLITLLSDDDLGRKREDTSKPINTSYLTAFEHIEQDPNNELVVIEFQQQAVSMLQLTFIPYLTHTGSWRCIIEGVRIHSDFRGKGIGEQMFLWAINRAKQRQCHLVQLTSDKQRPDAIRFYEKLSFIASHEGFKLVLK</sequence>
<dbReference type="CDD" id="cd04301">
    <property type="entry name" value="NAT_SF"/>
    <property type="match status" value="1"/>
</dbReference>
<organism evidence="4 5">
    <name type="scientific">Parashewanella spongiae</name>
    <dbReference type="NCBI Taxonomy" id="342950"/>
    <lineage>
        <taxon>Bacteria</taxon>
        <taxon>Pseudomonadati</taxon>
        <taxon>Pseudomonadota</taxon>
        <taxon>Gammaproteobacteria</taxon>
        <taxon>Alteromonadales</taxon>
        <taxon>Shewanellaceae</taxon>
        <taxon>Parashewanella</taxon>
    </lineage>
</organism>
<dbReference type="PANTHER" id="PTHR43877">
    <property type="entry name" value="AMINOALKYLPHOSPHONATE N-ACETYLTRANSFERASE-RELATED-RELATED"/>
    <property type="match status" value="1"/>
</dbReference>
<reference evidence="4 5" key="1">
    <citation type="submission" date="2018-09" db="EMBL/GenBank/DDBJ databases">
        <title>Phylogeny of the Shewanellaceae, and recommendation for two new genera, Pseudoshewanella and Parashewanella.</title>
        <authorList>
            <person name="Wang G."/>
        </authorList>
    </citation>
    <scope>NUCLEOTIDE SEQUENCE [LARGE SCALE GENOMIC DNA]</scope>
    <source>
        <strain evidence="4 5">KCTC 22492</strain>
    </source>
</reference>
<dbReference type="Pfam" id="PF00583">
    <property type="entry name" value="Acetyltransf_1"/>
    <property type="match status" value="1"/>
</dbReference>
<evidence type="ECO:0000313" key="5">
    <source>
        <dbReference type="Proteomes" id="UP000273022"/>
    </source>
</evidence>
<evidence type="ECO:0000256" key="2">
    <source>
        <dbReference type="ARBA" id="ARBA00023315"/>
    </source>
</evidence>
<dbReference type="RefSeq" id="WP_121854035.1">
    <property type="nucleotide sequence ID" value="NZ_CP037952.1"/>
</dbReference>
<accession>A0A3A6TMN7</accession>
<dbReference type="EMBL" id="QYYH01000079">
    <property type="protein sequence ID" value="RJY11901.1"/>
    <property type="molecule type" value="Genomic_DNA"/>
</dbReference>
<dbReference type="InterPro" id="IPR050832">
    <property type="entry name" value="Bact_Acetyltransf"/>
</dbReference>
<evidence type="ECO:0000313" key="4">
    <source>
        <dbReference type="EMBL" id="RJY11901.1"/>
    </source>
</evidence>
<dbReference type="GO" id="GO:0016747">
    <property type="term" value="F:acyltransferase activity, transferring groups other than amino-acyl groups"/>
    <property type="evidence" value="ECO:0007669"/>
    <property type="project" value="InterPro"/>
</dbReference>
<dbReference type="OrthoDB" id="9789605at2"/>
<dbReference type="InterPro" id="IPR016181">
    <property type="entry name" value="Acyl_CoA_acyltransferase"/>
</dbReference>
<keyword evidence="2" id="KW-0012">Acyltransferase</keyword>
<dbReference type="InterPro" id="IPR000182">
    <property type="entry name" value="GNAT_dom"/>
</dbReference>
<evidence type="ECO:0000256" key="1">
    <source>
        <dbReference type="ARBA" id="ARBA00022679"/>
    </source>
</evidence>
<dbReference type="PROSITE" id="PS51186">
    <property type="entry name" value="GNAT"/>
    <property type="match status" value="1"/>
</dbReference>
<dbReference type="AlphaFoldDB" id="A0A3A6TMN7"/>
<protein>
    <submittedName>
        <fullName evidence="4">GNAT family N-acetyltransferase</fullName>
    </submittedName>
</protein>
<dbReference type="Proteomes" id="UP000273022">
    <property type="component" value="Unassembled WGS sequence"/>
</dbReference>
<keyword evidence="5" id="KW-1185">Reference proteome</keyword>
<name>A0A3A6TMN7_9GAMM</name>
<keyword evidence="1 4" id="KW-0808">Transferase</keyword>
<evidence type="ECO:0000259" key="3">
    <source>
        <dbReference type="PROSITE" id="PS51186"/>
    </source>
</evidence>
<proteinExistence type="predicted"/>
<dbReference type="SUPFAM" id="SSF55729">
    <property type="entry name" value="Acyl-CoA N-acyltransferases (Nat)"/>
    <property type="match status" value="1"/>
</dbReference>
<comment type="caution">
    <text evidence="4">The sequence shown here is derived from an EMBL/GenBank/DDBJ whole genome shotgun (WGS) entry which is preliminary data.</text>
</comment>
<dbReference type="PANTHER" id="PTHR43877:SF2">
    <property type="entry name" value="AMINOALKYLPHOSPHONATE N-ACETYLTRANSFERASE-RELATED"/>
    <property type="match status" value="1"/>
</dbReference>
<dbReference type="Gene3D" id="3.40.630.30">
    <property type="match status" value="1"/>
</dbReference>
<feature type="domain" description="N-acetyltransferase" evidence="3">
    <location>
        <begin position="3"/>
        <end position="152"/>
    </location>
</feature>